<organism evidence="2 3">
    <name type="scientific">Camelina sativa</name>
    <name type="common">False flax</name>
    <name type="synonym">Myagrum sativum</name>
    <dbReference type="NCBI Taxonomy" id="90675"/>
    <lineage>
        <taxon>Eukaryota</taxon>
        <taxon>Viridiplantae</taxon>
        <taxon>Streptophyta</taxon>
        <taxon>Embryophyta</taxon>
        <taxon>Tracheophyta</taxon>
        <taxon>Spermatophyta</taxon>
        <taxon>Magnoliopsida</taxon>
        <taxon>eudicotyledons</taxon>
        <taxon>Gunneridae</taxon>
        <taxon>Pentapetalae</taxon>
        <taxon>rosids</taxon>
        <taxon>malvids</taxon>
        <taxon>Brassicales</taxon>
        <taxon>Brassicaceae</taxon>
        <taxon>Camelineae</taxon>
        <taxon>Camelina</taxon>
    </lineage>
</organism>
<reference evidence="2" key="1">
    <citation type="journal article" date="2014" name="Nat. Commun.">
        <title>The emerging biofuel crop Camelina sativa retains a highly undifferentiated hexaploid genome structure.</title>
        <authorList>
            <person name="Kagale S."/>
            <person name="Koh C."/>
            <person name="Nixon J."/>
            <person name="Bollina V."/>
            <person name="Clarke W.E."/>
            <person name="Tuteja R."/>
            <person name="Spillane C."/>
            <person name="Robinson S.J."/>
            <person name="Links M.G."/>
            <person name="Clarke C."/>
            <person name="Higgins E.E."/>
            <person name="Huebert T."/>
            <person name="Sharpe A.G."/>
            <person name="Parkin I.A."/>
        </authorList>
    </citation>
    <scope>NUCLEOTIDE SEQUENCE [LARGE SCALE GENOMIC DNA]</scope>
    <source>
        <strain evidence="2">cv. DH55</strain>
    </source>
</reference>
<reference evidence="3" key="2">
    <citation type="submission" date="2025-08" db="UniProtKB">
        <authorList>
            <consortium name="RefSeq"/>
        </authorList>
    </citation>
    <scope>IDENTIFICATION</scope>
    <source>
        <tissue evidence="3">Leaf</tissue>
    </source>
</reference>
<evidence type="ECO:0000313" key="2">
    <source>
        <dbReference type="Proteomes" id="UP000694864"/>
    </source>
</evidence>
<proteinExistence type="predicted"/>
<protein>
    <submittedName>
        <fullName evidence="3">Uncharacterized protein LOC104720158</fullName>
    </submittedName>
</protein>
<accession>A0ABM0U635</accession>
<evidence type="ECO:0000256" key="1">
    <source>
        <dbReference type="SAM" id="SignalP"/>
    </source>
</evidence>
<keyword evidence="1" id="KW-0732">Signal</keyword>
<dbReference type="Proteomes" id="UP000694864">
    <property type="component" value="Chromosome 10"/>
</dbReference>
<dbReference type="GeneID" id="104720158"/>
<gene>
    <name evidence="3" type="primary">LOC104720158</name>
</gene>
<keyword evidence="2" id="KW-1185">Reference proteome</keyword>
<sequence length="202" mass="22618">MASGVFLGFFFLSFSSFLESLSFLSLGKRRIDFFASKTQRNQQINLVIESPISSNGESISLLQETQIHNHRNCLVHNLSLRRNPSTARSIHAKISWTEPITRRFGGLPEISTPSFAGGFAGIVFFYAAAASSLGQEVHANEMAHKFNPKEVVLYQYEACPFYNKVKDAEEEAARGRWKQELHEENKLTRSVVMVTAGVNQTG</sequence>
<feature type="chain" id="PRO_5046292806" evidence="1">
    <location>
        <begin position="21"/>
        <end position="202"/>
    </location>
</feature>
<feature type="signal peptide" evidence="1">
    <location>
        <begin position="1"/>
        <end position="20"/>
    </location>
</feature>
<name>A0ABM0U635_CAMSA</name>
<dbReference type="RefSeq" id="XP_010436417.1">
    <property type="nucleotide sequence ID" value="XM_010438115.1"/>
</dbReference>
<evidence type="ECO:0000313" key="3">
    <source>
        <dbReference type="RefSeq" id="XP_010436417.1"/>
    </source>
</evidence>